<sequence length="230" mass="22001">MNLPWYSPCAASSRWSFSTSAPVSPYRSVGPCTGFGGGEALGERLALGDGLGEGGAEDREALGEGEGDADAEGEGEGEALGEADAEAEADGDALPGPGDADREGPAGAVLATGGAADGTPSSIVSSPPDEAGNAHSASAVPATPIKVAAATISGTTPWKARWAPFLLLGAPPLLPGRPGPPGAPGPPTPAGEAWAAGTAGTAGTRAVPDAYGPPAGPCGHGCCPGATGMP</sequence>
<reference evidence="2" key="1">
    <citation type="submission" date="2020-09" db="EMBL/GenBank/DDBJ databases">
        <title>Whole genome shotgun sequence of Streptomyces xanthophaeus NBRC 12829.</title>
        <authorList>
            <person name="Komaki H."/>
            <person name="Tamura T."/>
        </authorList>
    </citation>
    <scope>NUCLEOTIDE SEQUENCE</scope>
    <source>
        <strain evidence="2">NBRC 12829</strain>
    </source>
</reference>
<feature type="compositionally biased region" description="Pro residues" evidence="1">
    <location>
        <begin position="176"/>
        <end position="189"/>
    </location>
</feature>
<feature type="compositionally biased region" description="Low complexity" evidence="1">
    <location>
        <begin position="190"/>
        <end position="204"/>
    </location>
</feature>
<feature type="compositionally biased region" description="Acidic residues" evidence="1">
    <location>
        <begin position="63"/>
        <end position="91"/>
    </location>
</feature>
<comment type="caution">
    <text evidence="2">The sequence shown here is derived from an EMBL/GenBank/DDBJ whole genome shotgun (WGS) entry which is preliminary data.</text>
</comment>
<feature type="region of interest" description="Disordered" evidence="1">
    <location>
        <begin position="1"/>
        <end position="138"/>
    </location>
</feature>
<evidence type="ECO:0000256" key="1">
    <source>
        <dbReference type="SAM" id="MobiDB-lite"/>
    </source>
</evidence>
<dbReference type="EMBL" id="BNEE01000006">
    <property type="protein sequence ID" value="GHI89896.1"/>
    <property type="molecule type" value="Genomic_DNA"/>
</dbReference>
<dbReference type="AlphaFoldDB" id="A0A919H3X2"/>
<proteinExistence type="predicted"/>
<gene>
    <name evidence="2" type="ORF">Sxan_72600</name>
</gene>
<dbReference type="Proteomes" id="UP000600026">
    <property type="component" value="Unassembled WGS sequence"/>
</dbReference>
<accession>A0A919H3X2</accession>
<evidence type="ECO:0000313" key="3">
    <source>
        <dbReference type="Proteomes" id="UP000600026"/>
    </source>
</evidence>
<organism evidence="2 3">
    <name type="scientific">Streptomyces xanthophaeus</name>
    <dbReference type="NCBI Taxonomy" id="67385"/>
    <lineage>
        <taxon>Bacteria</taxon>
        <taxon>Bacillati</taxon>
        <taxon>Actinomycetota</taxon>
        <taxon>Actinomycetes</taxon>
        <taxon>Kitasatosporales</taxon>
        <taxon>Streptomycetaceae</taxon>
        <taxon>Streptomyces</taxon>
    </lineage>
</organism>
<feature type="compositionally biased region" description="Polar residues" evidence="1">
    <location>
        <begin position="13"/>
        <end position="22"/>
    </location>
</feature>
<protein>
    <submittedName>
        <fullName evidence="2">Uncharacterized protein</fullName>
    </submittedName>
</protein>
<keyword evidence="3" id="KW-1185">Reference proteome</keyword>
<evidence type="ECO:0000313" key="2">
    <source>
        <dbReference type="EMBL" id="GHI89896.1"/>
    </source>
</evidence>
<name>A0A919H3X2_9ACTN</name>
<feature type="region of interest" description="Disordered" evidence="1">
    <location>
        <begin position="176"/>
        <end position="208"/>
    </location>
</feature>